<dbReference type="InterPro" id="IPR000719">
    <property type="entry name" value="Prot_kinase_dom"/>
</dbReference>
<dbReference type="InterPro" id="IPR011009">
    <property type="entry name" value="Kinase-like_dom_sf"/>
</dbReference>
<comment type="caution">
    <text evidence="7">The sequence shown here is derived from an EMBL/GenBank/DDBJ whole genome shotgun (WGS) entry which is preliminary data.</text>
</comment>
<dbReference type="GO" id="GO:0007168">
    <property type="term" value="P:receptor guanylyl cyclase signaling pathway"/>
    <property type="evidence" value="ECO:0007669"/>
    <property type="project" value="TreeGrafter"/>
</dbReference>
<dbReference type="GO" id="GO:0004383">
    <property type="term" value="F:guanylate cyclase activity"/>
    <property type="evidence" value="ECO:0007669"/>
    <property type="project" value="UniProtKB-EC"/>
</dbReference>
<dbReference type="GO" id="GO:0001653">
    <property type="term" value="F:peptide receptor activity"/>
    <property type="evidence" value="ECO:0007669"/>
    <property type="project" value="TreeGrafter"/>
</dbReference>
<feature type="domain" description="Protein kinase" evidence="6">
    <location>
        <begin position="1"/>
        <end position="151"/>
    </location>
</feature>
<dbReference type="GO" id="GO:0004672">
    <property type="term" value="F:protein kinase activity"/>
    <property type="evidence" value="ECO:0007669"/>
    <property type="project" value="InterPro"/>
</dbReference>
<dbReference type="AlphaFoldDB" id="A0A368GJP5"/>
<dbReference type="EC" id="4.6.1.2" evidence="2"/>
<dbReference type="OrthoDB" id="302535at2759"/>
<dbReference type="InterPro" id="IPR050401">
    <property type="entry name" value="Cyclic_nucleotide_synthase"/>
</dbReference>
<dbReference type="GO" id="GO:0005886">
    <property type="term" value="C:plasma membrane"/>
    <property type="evidence" value="ECO:0007669"/>
    <property type="project" value="TreeGrafter"/>
</dbReference>
<evidence type="ECO:0000256" key="4">
    <source>
        <dbReference type="ARBA" id="ARBA00023239"/>
    </source>
</evidence>
<evidence type="ECO:0000313" key="8">
    <source>
        <dbReference type="Proteomes" id="UP000252519"/>
    </source>
</evidence>
<dbReference type="PROSITE" id="PS50011">
    <property type="entry name" value="PROTEIN_KINASE_DOM"/>
    <property type="match status" value="1"/>
</dbReference>
<evidence type="ECO:0000256" key="1">
    <source>
        <dbReference type="ARBA" id="ARBA00001436"/>
    </source>
</evidence>
<evidence type="ECO:0000256" key="3">
    <source>
        <dbReference type="ARBA" id="ARBA00022741"/>
    </source>
</evidence>
<protein>
    <recommendedName>
        <fullName evidence="2">guanylate cyclase</fullName>
        <ecNumber evidence="2">4.6.1.2</ecNumber>
    </recommendedName>
</protein>
<keyword evidence="4" id="KW-0456">Lyase</keyword>
<dbReference type="GO" id="GO:0004016">
    <property type="term" value="F:adenylate cyclase activity"/>
    <property type="evidence" value="ECO:0007669"/>
    <property type="project" value="TreeGrafter"/>
</dbReference>
<gene>
    <name evidence="7" type="ORF">ANCCAN_09416</name>
</gene>
<evidence type="ECO:0000256" key="2">
    <source>
        <dbReference type="ARBA" id="ARBA00012202"/>
    </source>
</evidence>
<dbReference type="Pfam" id="PF00069">
    <property type="entry name" value="Pkinase"/>
    <property type="match status" value="1"/>
</dbReference>
<evidence type="ECO:0000256" key="5">
    <source>
        <dbReference type="ARBA" id="ARBA00023293"/>
    </source>
</evidence>
<dbReference type="STRING" id="29170.A0A368GJP5"/>
<dbReference type="PANTHER" id="PTHR11920:SF495">
    <property type="entry name" value="RECEPTOR-TYPE GUANYLATE CYCLASE GCY-7"/>
    <property type="match status" value="1"/>
</dbReference>
<evidence type="ECO:0000313" key="7">
    <source>
        <dbReference type="EMBL" id="RCN44596.1"/>
    </source>
</evidence>
<accession>A0A368GJP5</accession>
<keyword evidence="3" id="KW-0547">Nucleotide-binding</keyword>
<dbReference type="Proteomes" id="UP000252519">
    <property type="component" value="Unassembled WGS sequence"/>
</dbReference>
<evidence type="ECO:0000259" key="6">
    <source>
        <dbReference type="PROSITE" id="PS50011"/>
    </source>
</evidence>
<keyword evidence="8" id="KW-1185">Reference proteome</keyword>
<dbReference type="PANTHER" id="PTHR11920">
    <property type="entry name" value="GUANYLYL CYCLASE"/>
    <property type="match status" value="1"/>
</dbReference>
<comment type="catalytic activity">
    <reaction evidence="1">
        <text>GTP = 3',5'-cyclic GMP + diphosphate</text>
        <dbReference type="Rhea" id="RHEA:13665"/>
        <dbReference type="ChEBI" id="CHEBI:33019"/>
        <dbReference type="ChEBI" id="CHEBI:37565"/>
        <dbReference type="ChEBI" id="CHEBI:57746"/>
        <dbReference type="EC" id="4.6.1.2"/>
    </reaction>
</comment>
<dbReference type="EMBL" id="JOJR01000125">
    <property type="protein sequence ID" value="RCN44596.1"/>
    <property type="molecule type" value="Genomic_DNA"/>
</dbReference>
<dbReference type="Gene3D" id="1.10.510.10">
    <property type="entry name" value="Transferase(Phosphotransferase) domain 1"/>
    <property type="match status" value="1"/>
</dbReference>
<sequence length="151" mass="16965">MSALSTYFTGRLEGLNYIHHSFIGYHGRLTSACCLLTDAFQVKISDYGMSELTRMSESKFKLWSAPEVLNSSTQINTKAGDVFAFAIIAAETICWRPAWQLYDGNTNVEGSKHLIQFDDAFRVDITIEHMHNLGIPPHHTSDECVLSESVF</sequence>
<proteinExistence type="predicted"/>
<dbReference type="GO" id="GO:0005524">
    <property type="term" value="F:ATP binding"/>
    <property type="evidence" value="ECO:0007669"/>
    <property type="project" value="InterPro"/>
</dbReference>
<name>A0A368GJP5_ANCCA</name>
<dbReference type="SUPFAM" id="SSF56112">
    <property type="entry name" value="Protein kinase-like (PK-like)"/>
    <property type="match status" value="1"/>
</dbReference>
<reference evidence="7 8" key="1">
    <citation type="submission" date="2014-10" db="EMBL/GenBank/DDBJ databases">
        <title>Draft genome of the hookworm Ancylostoma caninum.</title>
        <authorList>
            <person name="Mitreva M."/>
        </authorList>
    </citation>
    <scope>NUCLEOTIDE SEQUENCE [LARGE SCALE GENOMIC DNA]</scope>
    <source>
        <strain evidence="7 8">Baltimore</strain>
    </source>
</reference>
<keyword evidence="5" id="KW-0141">cGMP biosynthesis</keyword>
<organism evidence="7 8">
    <name type="scientific">Ancylostoma caninum</name>
    <name type="common">Dog hookworm</name>
    <dbReference type="NCBI Taxonomy" id="29170"/>
    <lineage>
        <taxon>Eukaryota</taxon>
        <taxon>Metazoa</taxon>
        <taxon>Ecdysozoa</taxon>
        <taxon>Nematoda</taxon>
        <taxon>Chromadorea</taxon>
        <taxon>Rhabditida</taxon>
        <taxon>Rhabditina</taxon>
        <taxon>Rhabditomorpha</taxon>
        <taxon>Strongyloidea</taxon>
        <taxon>Ancylostomatidae</taxon>
        <taxon>Ancylostomatinae</taxon>
        <taxon>Ancylostoma</taxon>
    </lineage>
</organism>